<evidence type="ECO:0000256" key="6">
    <source>
        <dbReference type="SAM" id="Phobius"/>
    </source>
</evidence>
<dbReference type="SMART" id="SM00209">
    <property type="entry name" value="TSP1"/>
    <property type="match status" value="16"/>
</dbReference>
<reference evidence="8" key="1">
    <citation type="submission" date="2022-11" db="UniProtKB">
        <authorList>
            <consortium name="EnsemblMetazoa"/>
        </authorList>
    </citation>
    <scope>IDENTIFICATION</scope>
</reference>
<evidence type="ECO:0000313" key="9">
    <source>
        <dbReference type="Proteomes" id="UP000887568"/>
    </source>
</evidence>
<dbReference type="FunFam" id="2.20.100.10:FF:000001">
    <property type="entry name" value="semaphorin-5A isoform X1"/>
    <property type="match status" value="11"/>
</dbReference>
<keyword evidence="4" id="KW-0677">Repeat</keyword>
<comment type="subcellular location">
    <subcellularLocation>
        <location evidence="1">Secreted</location>
    </subcellularLocation>
</comment>
<dbReference type="GeneID" id="119728189"/>
<keyword evidence="6" id="KW-0812">Transmembrane</keyword>
<dbReference type="AlphaFoldDB" id="A0A913ZXG9"/>
<dbReference type="InterPro" id="IPR003961">
    <property type="entry name" value="FN3_dom"/>
</dbReference>
<proteinExistence type="predicted"/>
<evidence type="ECO:0000313" key="8">
    <source>
        <dbReference type="EnsemblMetazoa" id="XP_038056242.1"/>
    </source>
</evidence>
<accession>A0A913ZXG9</accession>
<dbReference type="FunFam" id="2.20.100.10:FF:000002">
    <property type="entry name" value="Unc-5 netrin receptor C"/>
    <property type="match status" value="1"/>
</dbReference>
<evidence type="ECO:0008006" key="10">
    <source>
        <dbReference type="Google" id="ProtNLM"/>
    </source>
</evidence>
<dbReference type="InterPro" id="IPR000884">
    <property type="entry name" value="TSP1_rpt"/>
</dbReference>
<dbReference type="PANTHER" id="PTHR22906:SF43">
    <property type="entry name" value="PROPERDIN"/>
    <property type="match status" value="1"/>
</dbReference>
<keyword evidence="3 7" id="KW-0732">Signal</keyword>
<evidence type="ECO:0000256" key="2">
    <source>
        <dbReference type="ARBA" id="ARBA00022525"/>
    </source>
</evidence>
<evidence type="ECO:0000256" key="4">
    <source>
        <dbReference type="ARBA" id="ARBA00022737"/>
    </source>
</evidence>
<name>A0A913ZXG9_PATMI</name>
<feature type="signal peptide" evidence="7">
    <location>
        <begin position="1"/>
        <end position="26"/>
    </location>
</feature>
<dbReference type="FunFam" id="2.20.100.10:FF:000007">
    <property type="entry name" value="Thrombospondin 1"/>
    <property type="match status" value="2"/>
</dbReference>
<dbReference type="Gene3D" id="2.20.100.10">
    <property type="entry name" value="Thrombospondin type-1 (TSP1) repeat"/>
    <property type="match status" value="16"/>
</dbReference>
<evidence type="ECO:0000256" key="7">
    <source>
        <dbReference type="SAM" id="SignalP"/>
    </source>
</evidence>
<dbReference type="OMA" id="NWSPWVE"/>
<keyword evidence="6" id="KW-1133">Transmembrane helix</keyword>
<protein>
    <recommendedName>
        <fullName evidence="10">Hemicentin-1</fullName>
    </recommendedName>
</protein>
<evidence type="ECO:0000256" key="1">
    <source>
        <dbReference type="ARBA" id="ARBA00004613"/>
    </source>
</evidence>
<feature type="transmembrane region" description="Helical" evidence="6">
    <location>
        <begin position="1069"/>
        <end position="1088"/>
    </location>
</feature>
<organism evidence="8 9">
    <name type="scientific">Patiria miniata</name>
    <name type="common">Bat star</name>
    <name type="synonym">Asterina miniata</name>
    <dbReference type="NCBI Taxonomy" id="46514"/>
    <lineage>
        <taxon>Eukaryota</taxon>
        <taxon>Metazoa</taxon>
        <taxon>Echinodermata</taxon>
        <taxon>Eleutherozoa</taxon>
        <taxon>Asterozoa</taxon>
        <taxon>Asteroidea</taxon>
        <taxon>Valvatacea</taxon>
        <taxon>Valvatida</taxon>
        <taxon>Asterinidae</taxon>
        <taxon>Patiria</taxon>
    </lineage>
</organism>
<sequence>MLCGHFSKSTSAIVFLLICSSELVYGGWTPWSSWSECTISCGEGAYTTRSRTCLDDGTACYGDSFDGDVCNMDPCPVDGIWLEWSGWTNCTLPCGSGTRYRRRECQEPMHGGTPCQGPYDETEACNVDPCPVDGNWTMWSDWHACPVSCGGSTQTRNRTCIGPFYGGQPCVGVTSEERGCNPDPCPIHGAWSEWTSWSECSVTCNYGVITRRRSCDNPAPQYAGDYCWGRGLETRDCYPLTCPRNGGWSPWSAWTDCSQSCGWGFRQRQRTCDNPAPAFGGYYCVGSETGGESCIEAPCPVDASWGPWGAWSNCSKPCGSGGNHTRTRLCNFPPALHGGRDCVGLNWSMGDCYVDRCEDDGGWSEWSAWSSCSKECETGLEMRNHTCSNPPPTPPHGEYCRGPSNETRICNTHICPVHGGWAPWSTWTLCPITCGGDIETRYRICTNPPPLFNGDDCAGSPNEERACSTNGCPVDGAWTTWSTWAVCSTSCGGGNTSRIRTCTNPATIWGGTPCPVTDPSQEWNDCNMFPCPIHGGWSAWSDWPECPVTCGGFELLRDRECTNPVPHHGGDACPGDAQETYLCSDNPCPVNGSWTQWSSWSECSVSCEGGMQSRQRTCADPAPAHGGAYCHGNWTEEDIGEQMEMEVKGCNFQMCPIDGGFTEWTEWPICPVSCGGATIYRRRNCTNPVPKHGGLDCSGSNESHQICNGDVQCPIHGNWGRWLDWAPCSKLCENGTTSRIRLCNDPSPLYGGDRCEGSMQEVTICNTHRCSVHGGYSLWTSWSQCTKSCGGGQTERTRDCTNPTPAFGGNPCVGPNIEKRLCAAFYCPVDGGFSSWGEWTPCPVTCGGAIINRTRACTNPSPRHGGQPCQGPIESSTLCAGTPCPVDGAWTPWSQWSQCSATCGDGQEMKRRNCSEPSPAYGGSECLGEGYRAVMCYNDNQCPVLPTPPSNLNFSVSVTDAGLVSVYVSWDPAESDEATTDYFVVQAKRIPTQGVPKGNASAYEWLAFGTVMGVHHSVPIRDTGQTKAGLFEGDFKVRIIAGNQHGETSSDEYSFNVVKYLLGGSVHTVFHVSPVIMTAVVVVTYFLCL</sequence>
<dbReference type="EnsemblMetazoa" id="XM_038200314.1">
    <property type="protein sequence ID" value="XP_038056242.1"/>
    <property type="gene ID" value="LOC119728189"/>
</dbReference>
<keyword evidence="9" id="KW-1185">Reference proteome</keyword>
<dbReference type="PANTHER" id="PTHR22906">
    <property type="entry name" value="PROPERDIN"/>
    <property type="match status" value="1"/>
</dbReference>
<dbReference type="SUPFAM" id="SSF82895">
    <property type="entry name" value="TSP-1 type 1 repeat"/>
    <property type="match status" value="16"/>
</dbReference>
<evidence type="ECO:0000256" key="5">
    <source>
        <dbReference type="ARBA" id="ARBA00023157"/>
    </source>
</evidence>
<dbReference type="InterPro" id="IPR052065">
    <property type="entry name" value="Compl_asym_regulator"/>
</dbReference>
<evidence type="ECO:0000256" key="3">
    <source>
        <dbReference type="ARBA" id="ARBA00022729"/>
    </source>
</evidence>
<dbReference type="Pfam" id="PF00090">
    <property type="entry name" value="TSP_1"/>
    <property type="match status" value="16"/>
</dbReference>
<keyword evidence="2" id="KW-0964">Secreted</keyword>
<dbReference type="OrthoDB" id="446173at2759"/>
<dbReference type="PRINTS" id="PR01705">
    <property type="entry name" value="TSP1REPEAT"/>
</dbReference>
<keyword evidence="6" id="KW-0472">Membrane</keyword>
<feature type="chain" id="PRO_5037033216" description="Hemicentin-1" evidence="7">
    <location>
        <begin position="27"/>
        <end position="1089"/>
    </location>
</feature>
<dbReference type="PROSITE" id="PS50092">
    <property type="entry name" value="TSP1"/>
    <property type="match status" value="16"/>
</dbReference>
<dbReference type="InterPro" id="IPR036383">
    <property type="entry name" value="TSP1_rpt_sf"/>
</dbReference>
<dbReference type="RefSeq" id="XP_038056242.1">
    <property type="nucleotide sequence ID" value="XM_038200314.1"/>
</dbReference>
<dbReference type="Proteomes" id="UP000887568">
    <property type="component" value="Unplaced"/>
</dbReference>
<dbReference type="CDD" id="cd00063">
    <property type="entry name" value="FN3"/>
    <property type="match status" value="1"/>
</dbReference>
<keyword evidence="5" id="KW-1015">Disulfide bond</keyword>